<feature type="region of interest" description="Disordered" evidence="1">
    <location>
        <begin position="60"/>
        <end position="88"/>
    </location>
</feature>
<dbReference type="EMBL" id="JAZHXJ010000704">
    <property type="protein sequence ID" value="KAL1853285.1"/>
    <property type="molecule type" value="Genomic_DNA"/>
</dbReference>
<feature type="compositionally biased region" description="Basic and acidic residues" evidence="1">
    <location>
        <begin position="79"/>
        <end position="88"/>
    </location>
</feature>
<sequence length="168" mass="18585">MKEVEVSTTTAMRHVGVVASTPDNPAARTPVGRLRRGGRPALDFRLFVVFFVDVRHSLEPGPRTDDGSSKAQEMAGRGVSREERMTIRPERLPIARRVMLGSQASEAVEQDDRSLLVCVKGDSSSPILVKVFIPSKARKYGLQYTLFNPSCPPPGPAAPRSRCRSRRW</sequence>
<keyword evidence="3" id="KW-1185">Reference proteome</keyword>
<reference evidence="2 3" key="1">
    <citation type="journal article" date="2024" name="Commun. Biol.">
        <title>Comparative genomic analysis of thermophilic fungi reveals convergent evolutionary adaptations and gene losses.</title>
        <authorList>
            <person name="Steindorff A.S."/>
            <person name="Aguilar-Pontes M.V."/>
            <person name="Robinson A.J."/>
            <person name="Andreopoulos B."/>
            <person name="LaButti K."/>
            <person name="Kuo A."/>
            <person name="Mondo S."/>
            <person name="Riley R."/>
            <person name="Otillar R."/>
            <person name="Haridas S."/>
            <person name="Lipzen A."/>
            <person name="Grimwood J."/>
            <person name="Schmutz J."/>
            <person name="Clum A."/>
            <person name="Reid I.D."/>
            <person name="Moisan M.C."/>
            <person name="Butler G."/>
            <person name="Nguyen T.T.M."/>
            <person name="Dewar K."/>
            <person name="Conant G."/>
            <person name="Drula E."/>
            <person name="Henrissat B."/>
            <person name="Hansel C."/>
            <person name="Singer S."/>
            <person name="Hutchinson M.I."/>
            <person name="de Vries R.P."/>
            <person name="Natvig D.O."/>
            <person name="Powell A.J."/>
            <person name="Tsang A."/>
            <person name="Grigoriev I.V."/>
        </authorList>
    </citation>
    <scope>NUCLEOTIDE SEQUENCE [LARGE SCALE GENOMIC DNA]</scope>
    <source>
        <strain evidence="2 3">ATCC 24622</strain>
    </source>
</reference>
<evidence type="ECO:0000256" key="1">
    <source>
        <dbReference type="SAM" id="MobiDB-lite"/>
    </source>
</evidence>
<comment type="caution">
    <text evidence="2">The sequence shown here is derived from an EMBL/GenBank/DDBJ whole genome shotgun (WGS) entry which is preliminary data.</text>
</comment>
<accession>A0ABR3W5A6</accession>
<protein>
    <submittedName>
        <fullName evidence="2">Uncharacterized protein</fullName>
    </submittedName>
</protein>
<proteinExistence type="predicted"/>
<dbReference type="Proteomes" id="UP001586593">
    <property type="component" value="Unassembled WGS sequence"/>
</dbReference>
<organism evidence="2 3">
    <name type="scientific">Phialemonium thermophilum</name>
    <dbReference type="NCBI Taxonomy" id="223376"/>
    <lineage>
        <taxon>Eukaryota</taxon>
        <taxon>Fungi</taxon>
        <taxon>Dikarya</taxon>
        <taxon>Ascomycota</taxon>
        <taxon>Pezizomycotina</taxon>
        <taxon>Sordariomycetes</taxon>
        <taxon>Sordariomycetidae</taxon>
        <taxon>Cephalothecales</taxon>
        <taxon>Cephalothecaceae</taxon>
        <taxon>Phialemonium</taxon>
    </lineage>
</organism>
<name>A0ABR3W5A6_9PEZI</name>
<gene>
    <name evidence="2" type="ORF">VTK73DRAFT_9017</name>
</gene>
<evidence type="ECO:0000313" key="3">
    <source>
        <dbReference type="Proteomes" id="UP001586593"/>
    </source>
</evidence>
<evidence type="ECO:0000313" key="2">
    <source>
        <dbReference type="EMBL" id="KAL1853285.1"/>
    </source>
</evidence>